<dbReference type="GO" id="GO:0043565">
    <property type="term" value="F:sequence-specific DNA binding"/>
    <property type="evidence" value="ECO:0007669"/>
    <property type="project" value="InterPro"/>
</dbReference>
<dbReference type="AlphaFoldDB" id="A0A059GBJ7"/>
<keyword evidence="1" id="KW-0805">Transcription regulation</keyword>
<dbReference type="eggNOG" id="COG2207">
    <property type="taxonomic scope" value="Bacteria"/>
</dbReference>
<keyword evidence="6" id="KW-1185">Reference proteome</keyword>
<dbReference type="Pfam" id="PF12833">
    <property type="entry name" value="HTH_18"/>
    <property type="match status" value="1"/>
</dbReference>
<keyword evidence="3" id="KW-0804">Transcription</keyword>
<accession>A0A059GBJ7</accession>
<dbReference type="SMART" id="SM00342">
    <property type="entry name" value="HTH_ARAC"/>
    <property type="match status" value="1"/>
</dbReference>
<proteinExistence type="predicted"/>
<comment type="caution">
    <text evidence="5">The sequence shown here is derived from an EMBL/GenBank/DDBJ whole genome shotgun (WGS) entry which is preliminary data.</text>
</comment>
<protein>
    <submittedName>
        <fullName evidence="5">Putative AraC family transcriptional regulator</fullName>
    </submittedName>
</protein>
<evidence type="ECO:0000259" key="4">
    <source>
        <dbReference type="PROSITE" id="PS01124"/>
    </source>
</evidence>
<dbReference type="InterPro" id="IPR050204">
    <property type="entry name" value="AraC_XylS_family_regulators"/>
</dbReference>
<evidence type="ECO:0000256" key="2">
    <source>
        <dbReference type="ARBA" id="ARBA00023125"/>
    </source>
</evidence>
<name>A0A059GBJ7_9PROT</name>
<dbReference type="GO" id="GO:0003700">
    <property type="term" value="F:DNA-binding transcription factor activity"/>
    <property type="evidence" value="ECO:0007669"/>
    <property type="project" value="InterPro"/>
</dbReference>
<gene>
    <name evidence="5" type="ORF">HOC_03503</name>
</gene>
<keyword evidence="2" id="KW-0238">DNA-binding</keyword>
<dbReference type="PANTHER" id="PTHR46796">
    <property type="entry name" value="HTH-TYPE TRANSCRIPTIONAL ACTIVATOR RHAS-RELATED"/>
    <property type="match status" value="1"/>
</dbReference>
<dbReference type="Proteomes" id="UP000024942">
    <property type="component" value="Unassembled WGS sequence"/>
</dbReference>
<dbReference type="PROSITE" id="PS01124">
    <property type="entry name" value="HTH_ARAC_FAMILY_2"/>
    <property type="match status" value="1"/>
</dbReference>
<dbReference type="PANTHER" id="PTHR46796:SF15">
    <property type="entry name" value="BLL1074 PROTEIN"/>
    <property type="match status" value="1"/>
</dbReference>
<evidence type="ECO:0000256" key="1">
    <source>
        <dbReference type="ARBA" id="ARBA00023015"/>
    </source>
</evidence>
<evidence type="ECO:0000256" key="3">
    <source>
        <dbReference type="ARBA" id="ARBA00023163"/>
    </source>
</evidence>
<evidence type="ECO:0000313" key="6">
    <source>
        <dbReference type="Proteomes" id="UP000024942"/>
    </source>
</evidence>
<sequence>MYKFAILSNLHQNEDGHEACNGERKAMMQFEYVLPRADIRALVGSYYDTTIPVGFDDVMRAEIANARFVIRGAVRTNMNGKEETFPVGSALLCGPTYKWCSVGFDDDTLIFGAAITPLGWARMLGIPANTLADRTVPFADHVPPECALQIQPIFDATDAASRAAAADTLFAALDDPERRVHDDFLALATRWITDPEPNELEDLLAATDISARQVERLCKHYFGSAPKRLHRKFRALHSANRLTWQELTDWRDIATTAYFDQSHFIREFKHFNGRTPSEFIKGAHLLVRQTLKERLQIAHESPFSLVG</sequence>
<dbReference type="PATRIC" id="fig|1280953.3.peg.709"/>
<dbReference type="EMBL" id="ARYL01000003">
    <property type="protein sequence ID" value="KDA03910.1"/>
    <property type="molecule type" value="Genomic_DNA"/>
</dbReference>
<feature type="domain" description="HTH araC/xylS-type" evidence="4">
    <location>
        <begin position="182"/>
        <end position="282"/>
    </location>
</feature>
<reference evidence="5 6" key="1">
    <citation type="journal article" date="2014" name="Antonie Van Leeuwenhoek">
        <title>Hyphomonas beringensis sp. nov. and Hyphomonas chukchiensis sp. nov., isolated from surface seawater of the Bering Sea and Chukchi Sea.</title>
        <authorList>
            <person name="Li C."/>
            <person name="Lai Q."/>
            <person name="Li G."/>
            <person name="Dong C."/>
            <person name="Wang J."/>
            <person name="Liao Y."/>
            <person name="Shao Z."/>
        </authorList>
    </citation>
    <scope>NUCLEOTIDE SEQUENCE [LARGE SCALE GENOMIC DNA]</scope>
    <source>
        <strain evidence="5 6">SCH89</strain>
    </source>
</reference>
<organism evidence="5 6">
    <name type="scientific">Hyphomonas oceanitis SCH89</name>
    <dbReference type="NCBI Taxonomy" id="1280953"/>
    <lineage>
        <taxon>Bacteria</taxon>
        <taxon>Pseudomonadati</taxon>
        <taxon>Pseudomonadota</taxon>
        <taxon>Alphaproteobacteria</taxon>
        <taxon>Hyphomonadales</taxon>
        <taxon>Hyphomonadaceae</taxon>
        <taxon>Hyphomonas</taxon>
    </lineage>
</organism>
<dbReference type="InterPro" id="IPR018060">
    <property type="entry name" value="HTH_AraC"/>
</dbReference>
<evidence type="ECO:0000313" key="5">
    <source>
        <dbReference type="EMBL" id="KDA03910.1"/>
    </source>
</evidence>
<dbReference type="Gene3D" id="1.10.10.60">
    <property type="entry name" value="Homeodomain-like"/>
    <property type="match status" value="1"/>
</dbReference>
<dbReference type="STRING" id="1280953.HOC_03503"/>